<dbReference type="AlphaFoldDB" id="A0A7Z2T6X7"/>
<keyword evidence="2" id="KW-1185">Reference proteome</keyword>
<protein>
    <recommendedName>
        <fullName evidence="3">HD domain-containing protein</fullName>
    </recommendedName>
</protein>
<accession>A0A7Z2T6X7</accession>
<organism evidence="1 2">
    <name type="scientific">Vibrio astriarenae</name>
    <dbReference type="NCBI Taxonomy" id="1481923"/>
    <lineage>
        <taxon>Bacteria</taxon>
        <taxon>Pseudomonadati</taxon>
        <taxon>Pseudomonadota</taxon>
        <taxon>Gammaproteobacteria</taxon>
        <taxon>Vibrionales</taxon>
        <taxon>Vibrionaceae</taxon>
        <taxon>Vibrio</taxon>
    </lineage>
</organism>
<dbReference type="Gene3D" id="1.10.3210.10">
    <property type="entry name" value="Hypothetical protein af1432"/>
    <property type="match status" value="1"/>
</dbReference>
<dbReference type="SUPFAM" id="SSF109604">
    <property type="entry name" value="HD-domain/PDEase-like"/>
    <property type="match status" value="1"/>
</dbReference>
<evidence type="ECO:0008006" key="3">
    <source>
        <dbReference type="Google" id="ProtNLM"/>
    </source>
</evidence>
<reference evidence="1 2" key="1">
    <citation type="submission" date="2020-01" db="EMBL/GenBank/DDBJ databases">
        <title>Whole genome and functional gene identification of agarase of Vibrio HN897.</title>
        <authorList>
            <person name="Liu Y."/>
            <person name="Zhao Z."/>
        </authorList>
    </citation>
    <scope>NUCLEOTIDE SEQUENCE [LARGE SCALE GENOMIC DNA]</scope>
    <source>
        <strain evidence="1 2">HN897</strain>
    </source>
</reference>
<proteinExistence type="predicted"/>
<dbReference type="Proteomes" id="UP000464262">
    <property type="component" value="Chromosome 2"/>
</dbReference>
<evidence type="ECO:0000313" key="1">
    <source>
        <dbReference type="EMBL" id="QIA65385.1"/>
    </source>
</evidence>
<evidence type="ECO:0000313" key="2">
    <source>
        <dbReference type="Proteomes" id="UP000464262"/>
    </source>
</evidence>
<sequence length="203" mass="23502">MMRYPNSINKVLIQRIVKQFPFNHKHSEHGMGHWLRVINNGLQLAQDNPLIDIDVVFWFGLFHDCCRLNEHRDPHHGERARHFIEQLRDHLPLNHAQLEQLKEACAIHTKHFLHDDPTIAACLDADRLDLPRVNVDINPVYLSLEAAKCPQLIAKCTQKARSWAVDEELASQLGVAHLFDIEQHILDFFDKYALDSSTQGINE</sequence>
<dbReference type="KEGG" id="vas:GT360_17755"/>
<dbReference type="RefSeq" id="WP_164650285.1">
    <property type="nucleotide sequence ID" value="NZ_CP047476.1"/>
</dbReference>
<gene>
    <name evidence="1" type="ORF">GT360_17755</name>
</gene>
<name>A0A7Z2T6X7_9VIBR</name>
<dbReference type="EMBL" id="CP047476">
    <property type="protein sequence ID" value="QIA65385.1"/>
    <property type="molecule type" value="Genomic_DNA"/>
</dbReference>